<dbReference type="AlphaFoldDB" id="A0QTT3"/>
<dbReference type="KEGG" id="msm:MSMEG_1956"/>
<accession>A0QTT3</accession>
<protein>
    <submittedName>
        <fullName evidence="1">Uncharacterized protein</fullName>
    </submittedName>
</protein>
<keyword evidence="2" id="KW-1185">Reference proteome</keyword>
<evidence type="ECO:0000313" key="2">
    <source>
        <dbReference type="Proteomes" id="UP000000757"/>
    </source>
</evidence>
<evidence type="ECO:0000313" key="1">
    <source>
        <dbReference type="EMBL" id="ABK70527.1"/>
    </source>
</evidence>
<gene>
    <name evidence="1" type="ordered locus">MSMEG_1956</name>
</gene>
<dbReference type="Proteomes" id="UP000000757">
    <property type="component" value="Chromosome"/>
</dbReference>
<dbReference type="PATRIC" id="fig|246196.19.peg.1933"/>
<dbReference type="EMBL" id="CP000480">
    <property type="protein sequence ID" value="ABK70527.1"/>
    <property type="molecule type" value="Genomic_DNA"/>
</dbReference>
<name>A0QTT3_MYCS2</name>
<sequence length="80" mass="8672">MLSSLVHQLSSDFILRLAGKAFAKAKSSPAGHAAGEPGELRVASYASPFDVRHQTIIHDSAEYPATNWQHLFSTLAIRVP</sequence>
<proteinExistence type="predicted"/>
<organism evidence="1 2">
    <name type="scientific">Mycolicibacterium smegmatis (strain ATCC 700084 / mc(2)155)</name>
    <name type="common">Mycobacterium smegmatis</name>
    <dbReference type="NCBI Taxonomy" id="246196"/>
    <lineage>
        <taxon>Bacteria</taxon>
        <taxon>Bacillati</taxon>
        <taxon>Actinomycetota</taxon>
        <taxon>Actinomycetes</taxon>
        <taxon>Mycobacteriales</taxon>
        <taxon>Mycobacteriaceae</taxon>
        <taxon>Mycolicibacterium</taxon>
    </lineage>
</organism>
<reference evidence="1 2" key="1">
    <citation type="submission" date="2006-10" db="EMBL/GenBank/DDBJ databases">
        <authorList>
            <person name="Fleischmann R.D."/>
            <person name="Dodson R.J."/>
            <person name="Haft D.H."/>
            <person name="Merkel J.S."/>
            <person name="Nelson W.C."/>
            <person name="Fraser C.M."/>
        </authorList>
    </citation>
    <scope>NUCLEOTIDE SEQUENCE [LARGE SCALE GENOMIC DNA]</scope>
    <source>
        <strain evidence="2">ATCC 700084 / mc(2)155</strain>
    </source>
</reference>